<dbReference type="SUPFAM" id="SSF53850">
    <property type="entry name" value="Periplasmic binding protein-like II"/>
    <property type="match status" value="1"/>
</dbReference>
<evidence type="ECO:0000256" key="7">
    <source>
        <dbReference type="ARBA" id="ARBA00023180"/>
    </source>
</evidence>
<proteinExistence type="predicted"/>
<keyword evidence="4 8" id="KW-1133">Transmembrane helix</keyword>
<evidence type="ECO:0000256" key="6">
    <source>
        <dbReference type="ARBA" id="ARBA00023170"/>
    </source>
</evidence>
<dbReference type="PANTHER" id="PTHR42643:SF39">
    <property type="entry name" value="IONOTROPIC RECEPTOR 56A-RELATED"/>
    <property type="match status" value="1"/>
</dbReference>
<keyword evidence="10" id="KW-1185">Reference proteome</keyword>
<keyword evidence="5 8" id="KW-0472">Membrane</keyword>
<dbReference type="Proteomes" id="UP000594454">
    <property type="component" value="Chromosome 2"/>
</dbReference>
<dbReference type="GO" id="GO:0005886">
    <property type="term" value="C:plasma membrane"/>
    <property type="evidence" value="ECO:0007669"/>
    <property type="project" value="UniProtKB-SubCell"/>
</dbReference>
<dbReference type="InterPro" id="IPR052192">
    <property type="entry name" value="Insect_Ionotropic_Sensory_Rcpt"/>
</dbReference>
<evidence type="ECO:0000256" key="1">
    <source>
        <dbReference type="ARBA" id="ARBA00004651"/>
    </source>
</evidence>
<keyword evidence="2" id="KW-1003">Cell membrane</keyword>
<comment type="subcellular location">
    <subcellularLocation>
        <location evidence="1">Cell membrane</location>
        <topology evidence="1">Multi-pass membrane protein</topology>
    </subcellularLocation>
</comment>
<keyword evidence="3 8" id="KW-0812">Transmembrane</keyword>
<evidence type="ECO:0000256" key="3">
    <source>
        <dbReference type="ARBA" id="ARBA00022692"/>
    </source>
</evidence>
<feature type="transmembrane region" description="Helical" evidence="8">
    <location>
        <begin position="546"/>
        <end position="564"/>
    </location>
</feature>
<dbReference type="Gene3D" id="1.10.287.70">
    <property type="match status" value="1"/>
</dbReference>
<dbReference type="InParanoid" id="A0A7R8YPH9"/>
<sequence length="573" mass="66357">MCSDNLLNFIKSAKLKNTFNSIVLVSSHSSPLFGELLAQLQGDEAVPIVHYSNLWKPPINYNIYEPSEVVLSNFGSQLVVIAVLDEETTRNTILGNALRLAERNPNINLILISRLKNPRRSMIARGLFWRCFQFGLLNVFLLTIYSPNEVFTYEPFDGFRLIKIKDITTFSKRKIINLNKYKFKIFKFGLPPKVILPQEGEDDLDLKGFVGNIVKSYIEKRNARIHYVKMKADSVSPYLDLIYFSVNKFIDFALLPVPVGHFVWGQLSYPIYLEENCVIVPVPKIIPSHQNLRLPFQRDVWLAVICGIFYCTIIIYIVNSLVIGKKDIWDAFVAVFSLIIGIPAMEPMNRIKVQKKLFYLPLFLFGFILSNLYLSFLTTFLTSPAYEHEINTLEDIYDAGLKIVAENIEKLQLTRHIHYAEYFPLLKAIHYSECVRIKETLDNSNALILGSDSWDFLDETQRYRNHVRFRKSKSCIYPFALAVVFQFDSPFVEDFNEHTLLIHQSGLFAHWKKQAFFEALWAGYVNTTRTTVREGPVQLSLEHMRLAFLMLIFGLIISIVTFFMENCLFRMFS</sequence>
<name>A0A7R8YPH9_HERIL</name>
<protein>
    <recommendedName>
        <fullName evidence="11">Ionotropic receptor</fullName>
    </recommendedName>
</protein>
<gene>
    <name evidence="9" type="ORF">HERILL_LOCUS3802</name>
</gene>
<dbReference type="OrthoDB" id="7969653at2759"/>
<organism evidence="9 10">
    <name type="scientific">Hermetia illucens</name>
    <name type="common">Black soldier fly</name>
    <dbReference type="NCBI Taxonomy" id="343691"/>
    <lineage>
        <taxon>Eukaryota</taxon>
        <taxon>Metazoa</taxon>
        <taxon>Ecdysozoa</taxon>
        <taxon>Arthropoda</taxon>
        <taxon>Hexapoda</taxon>
        <taxon>Insecta</taxon>
        <taxon>Pterygota</taxon>
        <taxon>Neoptera</taxon>
        <taxon>Endopterygota</taxon>
        <taxon>Diptera</taxon>
        <taxon>Brachycera</taxon>
        <taxon>Stratiomyomorpha</taxon>
        <taxon>Stratiomyidae</taxon>
        <taxon>Hermetiinae</taxon>
        <taxon>Hermetia</taxon>
    </lineage>
</organism>
<feature type="transmembrane region" description="Helical" evidence="8">
    <location>
        <begin position="357"/>
        <end position="376"/>
    </location>
</feature>
<keyword evidence="7" id="KW-0325">Glycoprotein</keyword>
<dbReference type="EMBL" id="LR899010">
    <property type="protein sequence ID" value="CAD7080658.1"/>
    <property type="molecule type" value="Genomic_DNA"/>
</dbReference>
<dbReference type="PANTHER" id="PTHR42643">
    <property type="entry name" value="IONOTROPIC RECEPTOR 20A-RELATED"/>
    <property type="match status" value="1"/>
</dbReference>
<evidence type="ECO:0000256" key="8">
    <source>
        <dbReference type="SAM" id="Phobius"/>
    </source>
</evidence>
<evidence type="ECO:0000313" key="10">
    <source>
        <dbReference type="Proteomes" id="UP000594454"/>
    </source>
</evidence>
<reference evidence="9 10" key="1">
    <citation type="submission" date="2020-11" db="EMBL/GenBank/DDBJ databases">
        <authorList>
            <person name="Wallbank WR R."/>
            <person name="Pardo Diaz C."/>
            <person name="Kozak K."/>
            <person name="Martin S."/>
            <person name="Jiggins C."/>
            <person name="Moest M."/>
            <person name="Warren A I."/>
            <person name="Generalovic N T."/>
            <person name="Byers J.R.P. K."/>
            <person name="Montejo-Kovacevich G."/>
            <person name="Yen C E."/>
        </authorList>
    </citation>
    <scope>NUCLEOTIDE SEQUENCE [LARGE SCALE GENOMIC DNA]</scope>
</reference>
<accession>A0A7R8YPH9</accession>
<dbReference type="AlphaFoldDB" id="A0A7R8YPH9"/>
<feature type="transmembrane region" description="Helical" evidence="8">
    <location>
        <begin position="300"/>
        <end position="322"/>
    </location>
</feature>
<keyword evidence="6" id="KW-0675">Receptor</keyword>
<evidence type="ECO:0000256" key="2">
    <source>
        <dbReference type="ARBA" id="ARBA00022475"/>
    </source>
</evidence>
<evidence type="ECO:0000313" key="9">
    <source>
        <dbReference type="EMBL" id="CAD7080658.1"/>
    </source>
</evidence>
<evidence type="ECO:0000256" key="5">
    <source>
        <dbReference type="ARBA" id="ARBA00023136"/>
    </source>
</evidence>
<evidence type="ECO:0000256" key="4">
    <source>
        <dbReference type="ARBA" id="ARBA00022989"/>
    </source>
</evidence>
<evidence type="ECO:0008006" key="11">
    <source>
        <dbReference type="Google" id="ProtNLM"/>
    </source>
</evidence>